<evidence type="ECO:0000313" key="2">
    <source>
        <dbReference type="EMBL" id="MFC5474919.1"/>
    </source>
</evidence>
<evidence type="ECO:0000313" key="3">
    <source>
        <dbReference type="Proteomes" id="UP001596045"/>
    </source>
</evidence>
<reference evidence="3" key="1">
    <citation type="journal article" date="2019" name="Int. J. Syst. Evol. Microbiol.">
        <title>The Global Catalogue of Microorganisms (GCM) 10K type strain sequencing project: providing services to taxonomists for standard genome sequencing and annotation.</title>
        <authorList>
            <consortium name="The Broad Institute Genomics Platform"/>
            <consortium name="The Broad Institute Genome Sequencing Center for Infectious Disease"/>
            <person name="Wu L."/>
            <person name="Ma J."/>
        </authorList>
    </citation>
    <scope>NUCLEOTIDE SEQUENCE [LARGE SCALE GENOMIC DNA]</scope>
    <source>
        <strain evidence="3">JCM 17066</strain>
    </source>
</reference>
<dbReference type="RefSeq" id="WP_378998028.1">
    <property type="nucleotide sequence ID" value="NZ_JBHSMT010000024.1"/>
</dbReference>
<dbReference type="EMBL" id="JBHSMT010000024">
    <property type="protein sequence ID" value="MFC5474919.1"/>
    <property type="molecule type" value="Genomic_DNA"/>
</dbReference>
<gene>
    <name evidence="2" type="ORF">ACFPM8_13235</name>
</gene>
<keyword evidence="3" id="KW-1185">Reference proteome</keyword>
<dbReference type="Proteomes" id="UP001596045">
    <property type="component" value="Unassembled WGS sequence"/>
</dbReference>
<sequence length="124" mass="13173">MNQTDFSAIGGVTKKTQLLYESGERFPSADYLEALFKSGVDIQFVITGIQSGGSIVGASTDAVRTAARSAFEMVNASKIKINPDQFAQMVITLLPEISMAASASEDEQSPPTTSPSHAKKLKSN</sequence>
<protein>
    <recommendedName>
        <fullName evidence="4">XRE family transcriptional regulator</fullName>
    </recommendedName>
</protein>
<accession>A0ABW0M9U6</accession>
<feature type="region of interest" description="Disordered" evidence="1">
    <location>
        <begin position="101"/>
        <end position="124"/>
    </location>
</feature>
<proteinExistence type="predicted"/>
<comment type="caution">
    <text evidence="2">The sequence shown here is derived from an EMBL/GenBank/DDBJ whole genome shotgun (WGS) entry which is preliminary data.</text>
</comment>
<organism evidence="2 3">
    <name type="scientific">Paraherbaspirillum soli</name>
    <dbReference type="NCBI Taxonomy" id="631222"/>
    <lineage>
        <taxon>Bacteria</taxon>
        <taxon>Pseudomonadati</taxon>
        <taxon>Pseudomonadota</taxon>
        <taxon>Betaproteobacteria</taxon>
        <taxon>Burkholderiales</taxon>
        <taxon>Oxalobacteraceae</taxon>
        <taxon>Paraherbaspirillum</taxon>
    </lineage>
</organism>
<evidence type="ECO:0008006" key="4">
    <source>
        <dbReference type="Google" id="ProtNLM"/>
    </source>
</evidence>
<name>A0ABW0M9U6_9BURK</name>
<evidence type="ECO:0000256" key="1">
    <source>
        <dbReference type="SAM" id="MobiDB-lite"/>
    </source>
</evidence>